<evidence type="ECO:0000256" key="1">
    <source>
        <dbReference type="SAM" id="Phobius"/>
    </source>
</evidence>
<keyword evidence="1" id="KW-0472">Membrane</keyword>
<sequence length="123" mass="13818">MSYQDAMLVTLMVTIILVLAIMPAIMIYMLRRMRNMENKIQQLNYRMSCSEDNALEAGANAIMLYDKIDKLEKRVDVNADGIVQDRLAVNERNMEGDCQSGSICLSSVIDIDCCVRSGSQTKS</sequence>
<accession>V9RAC7</accession>
<name>V9RAC7_9RICK</name>
<gene>
    <name evidence="2" type="ORF">EMUR_03765</name>
</gene>
<dbReference type="RefSeq" id="WP_024072334.1">
    <property type="nucleotide sequence ID" value="NC_023063.1"/>
</dbReference>
<reference evidence="2 3" key="1">
    <citation type="journal article" date="2014" name="Genome Announc.">
        <title>Complete Genome Sequence of Ehrlichia muris Strain AS145T, a Model Monocytotropic Ehrlichia Strain.</title>
        <authorList>
            <person name="Thirumalapura N.R."/>
            <person name="Qin X."/>
            <person name="Kuriakose J.A."/>
            <person name="Walker D.H."/>
        </authorList>
    </citation>
    <scope>NUCLEOTIDE SEQUENCE [LARGE SCALE GENOMIC DNA]</scope>
    <source>
        <strain evidence="3">AS154</strain>
    </source>
</reference>
<protein>
    <submittedName>
        <fullName evidence="2">Uncharacterized protein</fullName>
    </submittedName>
</protein>
<evidence type="ECO:0000313" key="2">
    <source>
        <dbReference type="EMBL" id="AHC39739.1"/>
    </source>
</evidence>
<dbReference type="Proteomes" id="UP000018689">
    <property type="component" value="Chromosome"/>
</dbReference>
<organism evidence="2 3">
    <name type="scientific">Ehrlichia muris AS145</name>
    <dbReference type="NCBI Taxonomy" id="1423892"/>
    <lineage>
        <taxon>Bacteria</taxon>
        <taxon>Pseudomonadati</taxon>
        <taxon>Pseudomonadota</taxon>
        <taxon>Alphaproteobacteria</taxon>
        <taxon>Rickettsiales</taxon>
        <taxon>Anaplasmataceae</taxon>
        <taxon>Ehrlichia</taxon>
    </lineage>
</organism>
<proteinExistence type="predicted"/>
<evidence type="ECO:0000313" key="3">
    <source>
        <dbReference type="Proteomes" id="UP000018689"/>
    </source>
</evidence>
<dbReference type="EMBL" id="CP006917">
    <property type="protein sequence ID" value="AHC39739.1"/>
    <property type="molecule type" value="Genomic_DNA"/>
</dbReference>
<dbReference type="AlphaFoldDB" id="V9RAC7"/>
<feature type="transmembrane region" description="Helical" evidence="1">
    <location>
        <begin position="6"/>
        <end position="30"/>
    </location>
</feature>
<dbReference type="KEGG" id="emr:EMUR_03765"/>
<dbReference type="HOGENOM" id="CLU_2011645_0_0_5"/>
<keyword evidence="3" id="KW-1185">Reference proteome</keyword>
<keyword evidence="1" id="KW-0812">Transmembrane</keyword>
<dbReference type="PATRIC" id="fig|1423892.3.peg.771"/>
<keyword evidence="1" id="KW-1133">Transmembrane helix</keyword>